<dbReference type="RefSeq" id="XP_044556149.1">
    <property type="nucleotide sequence ID" value="XM_044693612.1"/>
</dbReference>
<feature type="compositionally biased region" description="Polar residues" evidence="1">
    <location>
        <begin position="55"/>
        <end position="64"/>
    </location>
</feature>
<keyword evidence="4" id="KW-1185">Reference proteome</keyword>
<dbReference type="GeneID" id="68096474"/>
<accession>A0AA88KYQ8</accession>
<feature type="transmembrane region" description="Helical" evidence="2">
    <location>
        <begin position="174"/>
        <end position="201"/>
    </location>
</feature>
<keyword evidence="2" id="KW-0472">Membrane</keyword>
<feature type="region of interest" description="Disordered" evidence="1">
    <location>
        <begin position="25"/>
        <end position="78"/>
    </location>
</feature>
<evidence type="ECO:0000256" key="2">
    <source>
        <dbReference type="SAM" id="Phobius"/>
    </source>
</evidence>
<feature type="region of interest" description="Disordered" evidence="1">
    <location>
        <begin position="138"/>
        <end position="160"/>
    </location>
</feature>
<proteinExistence type="predicted"/>
<feature type="compositionally biased region" description="Low complexity" evidence="1">
    <location>
        <begin position="40"/>
        <end position="54"/>
    </location>
</feature>
<dbReference type="EMBL" id="PYSW02000001">
    <property type="protein sequence ID" value="KAG2394255.1"/>
    <property type="molecule type" value="Genomic_DNA"/>
</dbReference>
<comment type="caution">
    <text evidence="3">The sequence shown here is derived from an EMBL/GenBank/DDBJ whole genome shotgun (WGS) entry which is preliminary data.</text>
</comment>
<gene>
    <name evidence="3" type="ORF">C9374_004019</name>
</gene>
<reference evidence="3 4" key="1">
    <citation type="journal article" date="2018" name="BMC Genomics">
        <title>The genome of Naegleria lovaniensis, the basis for a comparative approach to unravel pathogenicity factors of the human pathogenic amoeba N. fowleri.</title>
        <authorList>
            <person name="Liechti N."/>
            <person name="Schurch N."/>
            <person name="Bruggmann R."/>
            <person name="Wittwer M."/>
        </authorList>
    </citation>
    <scope>NUCLEOTIDE SEQUENCE [LARGE SCALE GENOMIC DNA]</scope>
    <source>
        <strain evidence="3 4">ATCC 30569</strain>
    </source>
</reference>
<keyword evidence="2" id="KW-1133">Transmembrane helix</keyword>
<keyword evidence="2" id="KW-0812">Transmembrane</keyword>
<evidence type="ECO:0000256" key="1">
    <source>
        <dbReference type="SAM" id="MobiDB-lite"/>
    </source>
</evidence>
<feature type="compositionally biased region" description="Polar residues" evidence="1">
    <location>
        <begin position="25"/>
        <end position="39"/>
    </location>
</feature>
<name>A0AA88KYQ8_NAELO</name>
<feature type="compositionally biased region" description="Basic and acidic residues" evidence="1">
    <location>
        <begin position="138"/>
        <end position="157"/>
    </location>
</feature>
<evidence type="ECO:0000313" key="3">
    <source>
        <dbReference type="EMBL" id="KAG2394255.1"/>
    </source>
</evidence>
<dbReference type="AlphaFoldDB" id="A0AA88KYQ8"/>
<sequence length="232" mass="25472">MSSSQASLDSNVVHQPFLNLIVHGQASSKPPQHPVHTTASRVIGSSSSAHSSMSINTTTATSTQNDDEEEVADASSQKLQKTANTNHSNDIQQPFYNPNFDHIDIATYYNSSSSNHHDALVGNDFSHAYSINKMNHFNHEEQGHDPHEDTHHVDPHQNHHAPIKVPTRISRRNLVIGFFVFIILHTLVMLLALGLFLGLYVGGESSNSGGNTNVIGNSTMHEIISVTNWRAV</sequence>
<evidence type="ECO:0000313" key="4">
    <source>
        <dbReference type="Proteomes" id="UP000816034"/>
    </source>
</evidence>
<dbReference type="Proteomes" id="UP000816034">
    <property type="component" value="Unassembled WGS sequence"/>
</dbReference>
<organism evidence="3 4">
    <name type="scientific">Naegleria lovaniensis</name>
    <name type="common">Amoeba</name>
    <dbReference type="NCBI Taxonomy" id="51637"/>
    <lineage>
        <taxon>Eukaryota</taxon>
        <taxon>Discoba</taxon>
        <taxon>Heterolobosea</taxon>
        <taxon>Tetramitia</taxon>
        <taxon>Eutetramitia</taxon>
        <taxon>Vahlkampfiidae</taxon>
        <taxon>Naegleria</taxon>
    </lineage>
</organism>
<protein>
    <submittedName>
        <fullName evidence="3">Uncharacterized protein</fullName>
    </submittedName>
</protein>